<feature type="region of interest" description="Disordered" evidence="2">
    <location>
        <begin position="55"/>
        <end position="85"/>
    </location>
</feature>
<name>A0A8B7P7C0_HYAAZ</name>
<evidence type="ECO:0000256" key="1">
    <source>
        <dbReference type="ARBA" id="ARBA00049244"/>
    </source>
</evidence>
<dbReference type="GO" id="GO:0016035">
    <property type="term" value="C:zeta DNA polymerase complex"/>
    <property type="evidence" value="ECO:0007669"/>
    <property type="project" value="InterPro"/>
</dbReference>
<dbReference type="SUPFAM" id="SSF53098">
    <property type="entry name" value="Ribonuclease H-like"/>
    <property type="match status" value="1"/>
</dbReference>
<protein>
    <submittedName>
        <fullName evidence="6">DNA polymerase zeta catalytic subunit</fullName>
    </submittedName>
</protein>
<feature type="compositionally biased region" description="Basic and acidic residues" evidence="2">
    <location>
        <begin position="76"/>
        <end position="85"/>
    </location>
</feature>
<dbReference type="InterPro" id="IPR056447">
    <property type="entry name" value="REV3_N"/>
</dbReference>
<keyword evidence="5" id="KW-1185">Reference proteome</keyword>
<evidence type="ECO:0000259" key="3">
    <source>
        <dbReference type="Pfam" id="PF24055"/>
    </source>
</evidence>
<dbReference type="InterPro" id="IPR012337">
    <property type="entry name" value="RNaseH-like_sf"/>
</dbReference>
<accession>A0A8B7P7C0</accession>
<evidence type="ECO:0000313" key="5">
    <source>
        <dbReference type="Proteomes" id="UP000694843"/>
    </source>
</evidence>
<dbReference type="RefSeq" id="XP_018021031.2">
    <property type="nucleotide sequence ID" value="XM_018165542.2"/>
</dbReference>
<dbReference type="GO" id="GO:0005634">
    <property type="term" value="C:nucleus"/>
    <property type="evidence" value="ECO:0007669"/>
    <property type="project" value="TreeGrafter"/>
</dbReference>
<feature type="domain" description="DNA polymerase zeta catalytic subunit N-terminal" evidence="4">
    <location>
        <begin position="98"/>
        <end position="151"/>
    </location>
</feature>
<comment type="catalytic activity">
    <reaction evidence="1">
        <text>DNA(n) + a 2'-deoxyribonucleoside 5'-triphosphate = DNA(n+1) + diphosphate</text>
        <dbReference type="Rhea" id="RHEA:22508"/>
        <dbReference type="Rhea" id="RHEA-COMP:17339"/>
        <dbReference type="Rhea" id="RHEA-COMP:17340"/>
        <dbReference type="ChEBI" id="CHEBI:33019"/>
        <dbReference type="ChEBI" id="CHEBI:61560"/>
        <dbReference type="ChEBI" id="CHEBI:173112"/>
        <dbReference type="EC" id="2.7.7.7"/>
    </reaction>
</comment>
<dbReference type="Pfam" id="PF24055">
    <property type="entry name" value="POL3_N"/>
    <property type="match status" value="1"/>
</dbReference>
<gene>
    <name evidence="6" type="primary">LOC108677325</name>
</gene>
<dbReference type="OrthoDB" id="2414538at2759"/>
<dbReference type="PANTHER" id="PTHR45812:SF1">
    <property type="entry name" value="DNA POLYMERASE ZETA CATALYTIC SUBUNIT"/>
    <property type="match status" value="1"/>
</dbReference>
<evidence type="ECO:0000259" key="4">
    <source>
        <dbReference type="Pfam" id="PF24065"/>
    </source>
</evidence>
<feature type="region of interest" description="Disordered" evidence="2">
    <location>
        <begin position="379"/>
        <end position="424"/>
    </location>
</feature>
<dbReference type="GeneID" id="108677325"/>
<dbReference type="GO" id="GO:0003887">
    <property type="term" value="F:DNA-directed DNA polymerase activity"/>
    <property type="evidence" value="ECO:0007669"/>
    <property type="project" value="UniProtKB-EC"/>
</dbReference>
<dbReference type="AlphaFoldDB" id="A0A8B7P7C0"/>
<dbReference type="KEGG" id="hazt:108677325"/>
<sequence length="480" mass="53141">MCASSQSLNMESQKTQASSFKNSGFQDTTRLLSSNSSSKEAPAIPALSDMQSIIGTSCSSTPDDESQKGFETLKNVPEHETTLQRREMLTPSPGLAIFSARIVTLDFYSAFPIEGFDPLISSFRGSTITKVPVLRLFGPTPVGQNCCVHIHGVFPYILLPFKELLPLHRLALALDRAINVSLGRTASTTQHVYSIEHVSGRPLYGYHSKEQQFMKVYFYNPLIVRKAVELLQSGCVLSEIFQPHESHVPYQLQFLMDYNLHGMNIMHCTAPRFSPAVGVVAGDQCQSSMQKVYKVQPPSATPPVILTASQQVSKVFWDSESIEQLASYMPETAARISTCELELDICAEDILNTLHLAGGVSSNPGLAYIWEDELERRQQQHRLKRQRPPDKEDLSSATEEDSSPPPRSVADLLPPDSPPRLGVLSTSSELHFRNLLKVRLQQNQTSAATHELVSDETSCQLRPATLPQLPSRLLPPSQTP</sequence>
<dbReference type="Proteomes" id="UP000694843">
    <property type="component" value="Unplaced"/>
</dbReference>
<evidence type="ECO:0000256" key="2">
    <source>
        <dbReference type="SAM" id="MobiDB-lite"/>
    </source>
</evidence>
<dbReference type="InterPro" id="IPR056435">
    <property type="entry name" value="DPOD/Z_N"/>
</dbReference>
<feature type="region of interest" description="Disordered" evidence="2">
    <location>
        <begin position="1"/>
        <end position="22"/>
    </location>
</feature>
<reference evidence="6" key="1">
    <citation type="submission" date="2025-08" db="UniProtKB">
        <authorList>
            <consortium name="RefSeq"/>
        </authorList>
    </citation>
    <scope>IDENTIFICATION</scope>
    <source>
        <tissue evidence="6">Whole organism</tissue>
    </source>
</reference>
<evidence type="ECO:0000313" key="6">
    <source>
        <dbReference type="RefSeq" id="XP_018021031.2"/>
    </source>
</evidence>
<dbReference type="PANTHER" id="PTHR45812">
    <property type="entry name" value="DNA POLYMERASE ZETA CATALYTIC SUBUNIT"/>
    <property type="match status" value="1"/>
</dbReference>
<dbReference type="GO" id="GO:0000724">
    <property type="term" value="P:double-strand break repair via homologous recombination"/>
    <property type="evidence" value="ECO:0007669"/>
    <property type="project" value="TreeGrafter"/>
</dbReference>
<dbReference type="Pfam" id="PF24065">
    <property type="entry name" value="REV3_N"/>
    <property type="match status" value="1"/>
</dbReference>
<feature type="domain" description="DNA polymerase delta/zeta catalytic subunit N-terminal" evidence="3">
    <location>
        <begin position="152"/>
        <end position="224"/>
    </location>
</feature>
<proteinExistence type="predicted"/>
<feature type="non-terminal residue" evidence="6">
    <location>
        <position position="480"/>
    </location>
</feature>
<dbReference type="GO" id="GO:0042276">
    <property type="term" value="P:error-prone translesion synthesis"/>
    <property type="evidence" value="ECO:0007669"/>
    <property type="project" value="TreeGrafter"/>
</dbReference>
<dbReference type="Gene3D" id="3.30.342.10">
    <property type="entry name" value="DNA Polymerase, chain B, domain 1"/>
    <property type="match status" value="1"/>
</dbReference>
<dbReference type="InterPro" id="IPR030559">
    <property type="entry name" value="PolZ_Rev3"/>
</dbReference>
<organism evidence="5 6">
    <name type="scientific">Hyalella azteca</name>
    <name type="common">Amphipod</name>
    <dbReference type="NCBI Taxonomy" id="294128"/>
    <lineage>
        <taxon>Eukaryota</taxon>
        <taxon>Metazoa</taxon>
        <taxon>Ecdysozoa</taxon>
        <taxon>Arthropoda</taxon>
        <taxon>Crustacea</taxon>
        <taxon>Multicrustacea</taxon>
        <taxon>Malacostraca</taxon>
        <taxon>Eumalacostraca</taxon>
        <taxon>Peracarida</taxon>
        <taxon>Amphipoda</taxon>
        <taxon>Senticaudata</taxon>
        <taxon>Talitrida</taxon>
        <taxon>Talitroidea</taxon>
        <taxon>Hyalellidae</taxon>
        <taxon>Hyalella</taxon>
    </lineage>
</organism>